<feature type="region of interest" description="Disordered" evidence="1">
    <location>
        <begin position="45"/>
        <end position="81"/>
    </location>
</feature>
<dbReference type="AlphaFoldDB" id="A0A1E4TYV3"/>
<dbReference type="EMBL" id="KV454012">
    <property type="protein sequence ID" value="ODV96942.1"/>
    <property type="molecule type" value="Genomic_DNA"/>
</dbReference>
<evidence type="ECO:0000256" key="1">
    <source>
        <dbReference type="SAM" id="MobiDB-lite"/>
    </source>
</evidence>
<dbReference type="Gene3D" id="6.20.420.10">
    <property type="match status" value="1"/>
</dbReference>
<feature type="compositionally biased region" description="Polar residues" evidence="1">
    <location>
        <begin position="47"/>
        <end position="81"/>
    </location>
</feature>
<dbReference type="Pfam" id="PF09510">
    <property type="entry name" value="Rtt102p"/>
    <property type="match status" value="1"/>
</dbReference>
<feature type="compositionally biased region" description="Basic and acidic residues" evidence="1">
    <location>
        <begin position="166"/>
        <end position="182"/>
    </location>
</feature>
<sequence>MSARHSLYGQSLVRSANSFSAVNLMNSGSSERHWIRDWVSPPKRVESSATPNLNSNFSFATPVPSTNADSTETSTSAGTPQPSYDLKIKTWILTDELPDAKDAVVDLEEEGDILDLLQYPYSGLKEKTTEARKAENNGKGLSDADIRGAVGGGDMLAGFSSSQAQVEKEEKAKLENEADKENNTSNESSLKQDLKDEEKLATNKDEEDDKQVKVEEIANESAPSVAENENENENEKEDVEME</sequence>
<feature type="compositionally biased region" description="Basic and acidic residues" evidence="1">
    <location>
        <begin position="190"/>
        <end position="216"/>
    </location>
</feature>
<accession>A0A1E4TYV3</accession>
<feature type="region of interest" description="Disordered" evidence="1">
    <location>
        <begin position="155"/>
        <end position="242"/>
    </location>
</feature>
<dbReference type="GO" id="GO:0006338">
    <property type="term" value="P:chromatin remodeling"/>
    <property type="evidence" value="ECO:0007669"/>
    <property type="project" value="InterPro"/>
</dbReference>
<reference evidence="3" key="1">
    <citation type="submission" date="2016-05" db="EMBL/GenBank/DDBJ databases">
        <title>Comparative genomics of biotechnologically important yeasts.</title>
        <authorList>
            <consortium name="DOE Joint Genome Institute"/>
            <person name="Riley R."/>
            <person name="Haridas S."/>
            <person name="Wolfe K.H."/>
            <person name="Lopes M.R."/>
            <person name="Hittinger C.T."/>
            <person name="Goker M."/>
            <person name="Salamov A."/>
            <person name="Wisecaver J."/>
            <person name="Long T.M."/>
            <person name="Aerts A.L."/>
            <person name="Barry K."/>
            <person name="Choi C."/>
            <person name="Clum A."/>
            <person name="Coughlan A.Y."/>
            <person name="Deshpande S."/>
            <person name="Douglass A.P."/>
            <person name="Hanson S.J."/>
            <person name="Klenk H.-P."/>
            <person name="Labutti K."/>
            <person name="Lapidus A."/>
            <person name="Lindquist E."/>
            <person name="Lipzen A."/>
            <person name="Meier-Kolthoff J.P."/>
            <person name="Ohm R.A."/>
            <person name="Otillar R.P."/>
            <person name="Pangilinan J."/>
            <person name="Peng Y."/>
            <person name="Rokas A."/>
            <person name="Rosa C.A."/>
            <person name="Scheuner C."/>
            <person name="Sibirny A.A."/>
            <person name="Slot J.C."/>
            <person name="Stielow J.B."/>
            <person name="Sun H."/>
            <person name="Kurtzman C.P."/>
            <person name="Blackwell M."/>
            <person name="Grigoriev I.V."/>
            <person name="Jeffries T.W."/>
        </authorList>
    </citation>
    <scope>NUCLEOTIDE SEQUENCE [LARGE SCALE GENOMIC DNA]</scope>
    <source>
        <strain evidence="3">NRRL Y-2460</strain>
    </source>
</reference>
<keyword evidence="3" id="KW-1185">Reference proteome</keyword>
<evidence type="ECO:0000313" key="3">
    <source>
        <dbReference type="Proteomes" id="UP000094236"/>
    </source>
</evidence>
<gene>
    <name evidence="2" type="ORF">PACTADRAFT_48733</name>
</gene>
<dbReference type="InterPro" id="IPR018304">
    <property type="entry name" value="Rtt102"/>
</dbReference>
<evidence type="ECO:0000313" key="2">
    <source>
        <dbReference type="EMBL" id="ODV96942.1"/>
    </source>
</evidence>
<name>A0A1E4TYV3_PACTA</name>
<dbReference type="GO" id="GO:0016514">
    <property type="term" value="C:SWI/SNF complex"/>
    <property type="evidence" value="ECO:0007669"/>
    <property type="project" value="InterPro"/>
</dbReference>
<dbReference type="Proteomes" id="UP000094236">
    <property type="component" value="Unassembled WGS sequence"/>
</dbReference>
<dbReference type="GO" id="GO:0016586">
    <property type="term" value="C:RSC-type complex"/>
    <property type="evidence" value="ECO:0007669"/>
    <property type="project" value="InterPro"/>
</dbReference>
<organism evidence="2 3">
    <name type="scientific">Pachysolen tannophilus NRRL Y-2460</name>
    <dbReference type="NCBI Taxonomy" id="669874"/>
    <lineage>
        <taxon>Eukaryota</taxon>
        <taxon>Fungi</taxon>
        <taxon>Dikarya</taxon>
        <taxon>Ascomycota</taxon>
        <taxon>Saccharomycotina</taxon>
        <taxon>Pichiomycetes</taxon>
        <taxon>Pachysolenaceae</taxon>
        <taxon>Pachysolen</taxon>
    </lineage>
</organism>
<proteinExistence type="predicted"/>
<feature type="compositionally biased region" description="Acidic residues" evidence="1">
    <location>
        <begin position="228"/>
        <end position="242"/>
    </location>
</feature>
<dbReference type="OrthoDB" id="4063132at2759"/>
<protein>
    <submittedName>
        <fullName evidence="2">Uncharacterized protein</fullName>
    </submittedName>
</protein>